<keyword evidence="1" id="KW-0812">Transmembrane</keyword>
<comment type="caution">
    <text evidence="2">The sequence shown here is derived from an EMBL/GenBank/DDBJ whole genome shotgun (WGS) entry which is preliminary data.</text>
</comment>
<protein>
    <submittedName>
        <fullName evidence="2">Uncharacterized protein</fullName>
    </submittedName>
</protein>
<dbReference type="RefSeq" id="WP_203585763.1">
    <property type="nucleotide sequence ID" value="NZ_JACOPV010000028.1"/>
</dbReference>
<evidence type="ECO:0000256" key="1">
    <source>
        <dbReference type="SAM" id="Phobius"/>
    </source>
</evidence>
<keyword evidence="3" id="KW-1185">Reference proteome</keyword>
<name>A0ABS2C6I6_9PSED</name>
<keyword evidence="1" id="KW-0472">Membrane</keyword>
<proteinExistence type="predicted"/>
<evidence type="ECO:0000313" key="2">
    <source>
        <dbReference type="EMBL" id="MBM5461490.1"/>
    </source>
</evidence>
<sequence length="60" mass="6268">MAIAIVSVFASSADRAMQVVLLALVVLLVSLPCMTLLLLVSAWLAVFVKPGATGWHSQTG</sequence>
<organism evidence="2 3">
    <name type="scientific">Pseudomonas arcuscaelestis</name>
    <dbReference type="NCBI Taxonomy" id="2710591"/>
    <lineage>
        <taxon>Bacteria</taxon>
        <taxon>Pseudomonadati</taxon>
        <taxon>Pseudomonadota</taxon>
        <taxon>Gammaproteobacteria</taxon>
        <taxon>Pseudomonadales</taxon>
        <taxon>Pseudomonadaceae</taxon>
        <taxon>Pseudomonas</taxon>
    </lineage>
</organism>
<reference evidence="2 3" key="1">
    <citation type="submission" date="2020-08" db="EMBL/GenBank/DDBJ databases">
        <title>Description of novel Pseudomonas species.</title>
        <authorList>
            <person name="Duman M."/>
            <person name="Mulet M."/>
            <person name="Altun S."/>
            <person name="Saticioglu I.B."/>
            <person name="Lalucat J."/>
            <person name="Garcia-Valdes E."/>
        </authorList>
    </citation>
    <scope>NUCLEOTIDE SEQUENCE [LARGE SCALE GENOMIC DNA]</scope>
    <source>
        <strain evidence="2 3">P66</strain>
    </source>
</reference>
<keyword evidence="1" id="KW-1133">Transmembrane helix</keyword>
<feature type="transmembrane region" description="Helical" evidence="1">
    <location>
        <begin position="25"/>
        <end position="48"/>
    </location>
</feature>
<dbReference type="Proteomes" id="UP000745663">
    <property type="component" value="Unassembled WGS sequence"/>
</dbReference>
<dbReference type="EMBL" id="JACOPV010000028">
    <property type="protein sequence ID" value="MBM5461490.1"/>
    <property type="molecule type" value="Genomic_DNA"/>
</dbReference>
<accession>A0ABS2C6I6</accession>
<evidence type="ECO:0000313" key="3">
    <source>
        <dbReference type="Proteomes" id="UP000745663"/>
    </source>
</evidence>
<gene>
    <name evidence="2" type="ORF">H8F21_28435</name>
</gene>